<sequence>MIKQTKLDEQSIAIADAVKAEAARVGVSGKRLAQDIGRDRNYIYERFRYEKPFDTNDLSIIAKSLGISLESLFQSATFGQQIHRAFAPTQVRAA</sequence>
<dbReference type="Proteomes" id="UP000029082">
    <property type="component" value="Unassembled WGS sequence"/>
</dbReference>
<dbReference type="OrthoDB" id="5065070at2"/>
<proteinExistence type="predicted"/>
<accession>A0A087BZX3</accession>
<dbReference type="GeneID" id="93094876"/>
<dbReference type="eggNOG" id="ENOG5031TYK">
    <property type="taxonomic scope" value="Bacteria"/>
</dbReference>
<dbReference type="RefSeq" id="WP_051917952.1">
    <property type="nucleotide sequence ID" value="NZ_JDUO01000011.1"/>
</dbReference>
<dbReference type="GO" id="GO:0003677">
    <property type="term" value="F:DNA binding"/>
    <property type="evidence" value="ECO:0007669"/>
    <property type="project" value="InterPro"/>
</dbReference>
<evidence type="ECO:0000313" key="2">
    <source>
        <dbReference type="Proteomes" id="UP000029082"/>
    </source>
</evidence>
<keyword evidence="2" id="KW-1185">Reference proteome</keyword>
<evidence type="ECO:0008006" key="3">
    <source>
        <dbReference type="Google" id="ProtNLM"/>
    </source>
</evidence>
<gene>
    <name evidence="1" type="ORF">BMON_1171</name>
</gene>
<dbReference type="SUPFAM" id="SSF47413">
    <property type="entry name" value="lambda repressor-like DNA-binding domains"/>
    <property type="match status" value="1"/>
</dbReference>
<name>A0A087BZX3_9BIFI</name>
<protein>
    <recommendedName>
        <fullName evidence="3">HTH cro/C1-type domain-containing protein</fullName>
    </recommendedName>
</protein>
<organism evidence="1 2">
    <name type="scientific">Bifidobacterium mongoliense DSM 21395</name>
    <dbReference type="NCBI Taxonomy" id="1437603"/>
    <lineage>
        <taxon>Bacteria</taxon>
        <taxon>Bacillati</taxon>
        <taxon>Actinomycetota</taxon>
        <taxon>Actinomycetes</taxon>
        <taxon>Bifidobacteriales</taxon>
        <taxon>Bifidobacteriaceae</taxon>
        <taxon>Bifidobacterium</taxon>
    </lineage>
</organism>
<comment type="caution">
    <text evidence="1">The sequence shown here is derived from an EMBL/GenBank/DDBJ whole genome shotgun (WGS) entry which is preliminary data.</text>
</comment>
<evidence type="ECO:0000313" key="1">
    <source>
        <dbReference type="EMBL" id="KFI76573.1"/>
    </source>
</evidence>
<dbReference type="AlphaFoldDB" id="A0A087BZX3"/>
<dbReference type="EMBL" id="JGZE01000013">
    <property type="protein sequence ID" value="KFI76573.1"/>
    <property type="molecule type" value="Genomic_DNA"/>
</dbReference>
<reference evidence="1 2" key="1">
    <citation type="submission" date="2014-03" db="EMBL/GenBank/DDBJ databases">
        <title>Genomics of Bifidobacteria.</title>
        <authorList>
            <person name="Ventura M."/>
            <person name="Milani C."/>
            <person name="Lugli G.A."/>
        </authorList>
    </citation>
    <scope>NUCLEOTIDE SEQUENCE [LARGE SCALE GENOMIC DNA]</scope>
    <source>
        <strain evidence="1 2">DSM 21395</strain>
    </source>
</reference>
<dbReference type="InterPro" id="IPR010982">
    <property type="entry name" value="Lambda_DNA-bd_dom_sf"/>
</dbReference>